<name>A0ABQ2H4U2_9PSED</name>
<organism evidence="1 2">
    <name type="scientific">Pseudomonas asuensis</name>
    <dbReference type="NCBI Taxonomy" id="1825787"/>
    <lineage>
        <taxon>Bacteria</taxon>
        <taxon>Pseudomonadati</taxon>
        <taxon>Pseudomonadota</taxon>
        <taxon>Gammaproteobacteria</taxon>
        <taxon>Pseudomonadales</taxon>
        <taxon>Pseudomonadaceae</taxon>
        <taxon>Pseudomonas</taxon>
    </lineage>
</organism>
<evidence type="ECO:0000313" key="1">
    <source>
        <dbReference type="EMBL" id="GGM32894.1"/>
    </source>
</evidence>
<keyword evidence="2" id="KW-1185">Reference proteome</keyword>
<sequence>MTYKRWKATDIRVKDMAWINALCMAALALVSSRNRLERAVSAISFSPLVTEMVERPVQVARQTLAQALRNGYTLGQAVCGENMWEKL</sequence>
<comment type="caution">
    <text evidence="1">The sequence shown here is derived from an EMBL/GenBank/DDBJ whole genome shotgun (WGS) entry which is preliminary data.</text>
</comment>
<proteinExistence type="predicted"/>
<dbReference type="RefSeq" id="WP_188868761.1">
    <property type="nucleotide sequence ID" value="NZ_BMNW01000050.1"/>
</dbReference>
<gene>
    <name evidence="1" type="ORF">GCM10009425_49200</name>
</gene>
<accession>A0ABQ2H4U2</accession>
<protein>
    <submittedName>
        <fullName evidence="1">Uncharacterized protein</fullName>
    </submittedName>
</protein>
<evidence type="ECO:0000313" key="2">
    <source>
        <dbReference type="Proteomes" id="UP000616499"/>
    </source>
</evidence>
<dbReference type="Proteomes" id="UP000616499">
    <property type="component" value="Unassembled WGS sequence"/>
</dbReference>
<reference evidence="2" key="1">
    <citation type="journal article" date="2019" name="Int. J. Syst. Evol. Microbiol.">
        <title>The Global Catalogue of Microorganisms (GCM) 10K type strain sequencing project: providing services to taxonomists for standard genome sequencing and annotation.</title>
        <authorList>
            <consortium name="The Broad Institute Genomics Platform"/>
            <consortium name="The Broad Institute Genome Sequencing Center for Infectious Disease"/>
            <person name="Wu L."/>
            <person name="Ma J."/>
        </authorList>
    </citation>
    <scope>NUCLEOTIDE SEQUENCE [LARGE SCALE GENOMIC DNA]</scope>
    <source>
        <strain evidence="2">JCM 13501</strain>
    </source>
</reference>
<dbReference type="EMBL" id="BMNW01000050">
    <property type="protein sequence ID" value="GGM32894.1"/>
    <property type="molecule type" value="Genomic_DNA"/>
</dbReference>